<dbReference type="SUPFAM" id="SSF50494">
    <property type="entry name" value="Trypsin-like serine proteases"/>
    <property type="match status" value="1"/>
</dbReference>
<organism evidence="2 3">
    <name type="scientific">Photobacterium atrarenae</name>
    <dbReference type="NCBI Taxonomy" id="865757"/>
    <lineage>
        <taxon>Bacteria</taxon>
        <taxon>Pseudomonadati</taxon>
        <taxon>Pseudomonadota</taxon>
        <taxon>Gammaproteobacteria</taxon>
        <taxon>Vibrionales</taxon>
        <taxon>Vibrionaceae</taxon>
        <taxon>Photobacterium</taxon>
    </lineage>
</organism>
<name>A0ABY5GLN8_9GAMM</name>
<keyword evidence="1" id="KW-0732">Signal</keyword>
<dbReference type="InterPro" id="IPR001940">
    <property type="entry name" value="Peptidase_S1C"/>
</dbReference>
<dbReference type="RefSeq" id="WP_255391014.1">
    <property type="nucleotide sequence ID" value="NZ_CP101509.1"/>
</dbReference>
<dbReference type="Pfam" id="PF13365">
    <property type="entry name" value="Trypsin_2"/>
    <property type="match status" value="1"/>
</dbReference>
<evidence type="ECO:0000256" key="1">
    <source>
        <dbReference type="SAM" id="SignalP"/>
    </source>
</evidence>
<dbReference type="EMBL" id="CP101509">
    <property type="protein sequence ID" value="UTV29696.1"/>
    <property type="molecule type" value="Genomic_DNA"/>
</dbReference>
<feature type="chain" id="PRO_5045818277" evidence="1">
    <location>
        <begin position="23"/>
        <end position="314"/>
    </location>
</feature>
<dbReference type="PRINTS" id="PR00834">
    <property type="entry name" value="PROTEASES2C"/>
</dbReference>
<dbReference type="Proteomes" id="UP001057998">
    <property type="component" value="Chromosome 2"/>
</dbReference>
<protein>
    <submittedName>
        <fullName evidence="2">Trypsin-like peptidase domain-containing protein</fullName>
    </submittedName>
</protein>
<dbReference type="InterPro" id="IPR009003">
    <property type="entry name" value="Peptidase_S1_PA"/>
</dbReference>
<keyword evidence="3" id="KW-1185">Reference proteome</keyword>
<accession>A0ABY5GLN8</accession>
<reference evidence="2" key="1">
    <citation type="submission" date="2022-07" db="EMBL/GenBank/DDBJ databases">
        <title>Genome sequencing of Photobacterium atrarenae GJH2-4.</title>
        <authorList>
            <person name="Park S.-J."/>
        </authorList>
    </citation>
    <scope>NUCLEOTIDE SEQUENCE</scope>
    <source>
        <strain evidence="2">GJH2-4</strain>
    </source>
</reference>
<proteinExistence type="predicted"/>
<dbReference type="Gene3D" id="2.40.10.120">
    <property type="match status" value="1"/>
</dbReference>
<gene>
    <name evidence="2" type="ORF">NNL38_22050</name>
</gene>
<evidence type="ECO:0000313" key="2">
    <source>
        <dbReference type="EMBL" id="UTV29696.1"/>
    </source>
</evidence>
<sequence>MSNNYLKAALITTICFSGFAQAAVTANDLYNQYKNKPDNKAYAIGTNGVAGSSWGASTKEEAMTLALDTCKKTGGKNCNVTEVNGLSFIKNEPQVKNYSTVNNYNIVSNGVTYIPDLDFSATAFFVNNRHLITTSDVVENCTKISFERDGKIHETTVIRADKMNNISIIKSSIKNDSYATLSSKMRTLQGERTYTYGYDLSDMVNSNIPSYQGKITDGIISRASGRFNDVRFMYITNEINRGNVGGPVISESGDVIGLVSRTNQESIKASILSIFLSEQKIPYHVNNSTKQVSISSIAEKSRNFSVPLVCLNKA</sequence>
<evidence type="ECO:0000313" key="3">
    <source>
        <dbReference type="Proteomes" id="UP001057998"/>
    </source>
</evidence>
<feature type="signal peptide" evidence="1">
    <location>
        <begin position="1"/>
        <end position="22"/>
    </location>
</feature>